<feature type="transmembrane region" description="Helical" evidence="1">
    <location>
        <begin position="61"/>
        <end position="85"/>
    </location>
</feature>
<evidence type="ECO:0000259" key="2">
    <source>
        <dbReference type="Pfam" id="PF07885"/>
    </source>
</evidence>
<gene>
    <name evidence="3" type="ORF">SAMN04488552_1873</name>
</gene>
<feature type="transmembrane region" description="Helical" evidence="1">
    <location>
        <begin position="134"/>
        <end position="158"/>
    </location>
</feature>
<evidence type="ECO:0000313" key="3">
    <source>
        <dbReference type="EMBL" id="SDS02888.1"/>
    </source>
</evidence>
<evidence type="ECO:0000313" key="4">
    <source>
        <dbReference type="Proteomes" id="UP000198858"/>
    </source>
</evidence>
<evidence type="ECO:0000256" key="1">
    <source>
        <dbReference type="SAM" id="Phobius"/>
    </source>
</evidence>
<dbReference type="EMBL" id="LT629745">
    <property type="protein sequence ID" value="SDS02888.1"/>
    <property type="molecule type" value="Genomic_DNA"/>
</dbReference>
<dbReference type="RefSeq" id="WP_089663986.1">
    <property type="nucleotide sequence ID" value="NZ_LT629745.1"/>
</dbReference>
<dbReference type="SUPFAM" id="SSF81324">
    <property type="entry name" value="Voltage-gated potassium channels"/>
    <property type="match status" value="1"/>
</dbReference>
<protein>
    <submittedName>
        <fullName evidence="3">Ion channel</fullName>
    </submittedName>
</protein>
<accession>A0A1H1NV97</accession>
<keyword evidence="4" id="KW-1185">Reference proteome</keyword>
<dbReference type="Pfam" id="PF07885">
    <property type="entry name" value="Ion_trans_2"/>
    <property type="match status" value="1"/>
</dbReference>
<dbReference type="STRING" id="1250231.SAMN04488552_1873"/>
<name>A0A1H1NV97_9FLAO</name>
<feature type="transmembrane region" description="Helical" evidence="1">
    <location>
        <begin position="105"/>
        <end position="122"/>
    </location>
</feature>
<keyword evidence="1" id="KW-1133">Transmembrane helix</keyword>
<keyword evidence="1" id="KW-0472">Membrane</keyword>
<reference evidence="3 4" key="1">
    <citation type="submission" date="2016-10" db="EMBL/GenBank/DDBJ databases">
        <authorList>
            <person name="Varghese N."/>
            <person name="Submissions S."/>
        </authorList>
    </citation>
    <scope>NUCLEOTIDE SEQUENCE [LARGE SCALE GENOMIC DNA]</scope>
    <source>
        <strain evidence="3 4">Mar_2010_102</strain>
    </source>
</reference>
<proteinExistence type="predicted"/>
<dbReference type="AlphaFoldDB" id="A0A1H1NV97"/>
<sequence>MEIFLIIGIFLYISIAIDILQTTLSMQGGGWLTSRISHLFWKFFLLISGRNGKSKILGHAGYILLTSIVFVWVFFLWASFTFILYSYPGAVEASSSKIPADFWQLVYYAGFSISTLGMGDYIPTSNFVKILTSFYSFTGLILLTMSVTYFIPVLSAVIEQRKLGVKLSALGNSPQEIVLNAWNGNNFERLTNKIDGISDSIVKYSQQHRAYPVIHYFHSTDPETTVILQLARLFEALHIIRYKVPEDTSPPLEDLRPLIIAFQNYFKVVSQVTHFSIKDANPKKTNINRLYELKLIPEKSEILLPDHETKHRRLFSTLIYFDGWSWGEVDPKNS</sequence>
<dbReference type="Gene3D" id="1.10.287.70">
    <property type="match status" value="1"/>
</dbReference>
<organism evidence="3 4">
    <name type="scientific">Christiangramia echinicola</name>
    <dbReference type="NCBI Taxonomy" id="279359"/>
    <lineage>
        <taxon>Bacteria</taxon>
        <taxon>Pseudomonadati</taxon>
        <taxon>Bacteroidota</taxon>
        <taxon>Flavobacteriia</taxon>
        <taxon>Flavobacteriales</taxon>
        <taxon>Flavobacteriaceae</taxon>
        <taxon>Christiangramia</taxon>
    </lineage>
</organism>
<dbReference type="Proteomes" id="UP000198858">
    <property type="component" value="Chromosome I"/>
</dbReference>
<feature type="domain" description="Potassium channel" evidence="2">
    <location>
        <begin position="73"/>
        <end position="154"/>
    </location>
</feature>
<keyword evidence="1" id="KW-0812">Transmembrane</keyword>
<dbReference type="InterPro" id="IPR013099">
    <property type="entry name" value="K_chnl_dom"/>
</dbReference>